<name>A0A7D6I445_9MYCO</name>
<dbReference type="RefSeq" id="WP_180918218.1">
    <property type="nucleotide sequence ID" value="NZ_CP059165.1"/>
</dbReference>
<protein>
    <submittedName>
        <fullName evidence="2">Uncharacterized protein</fullName>
    </submittedName>
</protein>
<gene>
    <name evidence="2" type="ORF">H0P51_11835</name>
</gene>
<evidence type="ECO:0000313" key="2">
    <source>
        <dbReference type="EMBL" id="QLL09494.1"/>
    </source>
</evidence>
<dbReference type="EMBL" id="CP059165">
    <property type="protein sequence ID" value="QLL09494.1"/>
    <property type="molecule type" value="Genomic_DNA"/>
</dbReference>
<sequence>MRSPIALLLVLIAVSAAMITGVSVYDARADFYAEQAHNRRQVTATVVSTAPRHRDLDSPLAAVPARWSAAGSEHSGAVVTNRSAKTGDTIHIWVDDTGQVVNPSATTALDEAVMTALGVGLAVFVAGVSVLGIARLALAGIQHQK</sequence>
<keyword evidence="1" id="KW-1133">Transmembrane helix</keyword>
<feature type="transmembrane region" description="Helical" evidence="1">
    <location>
        <begin position="112"/>
        <end position="138"/>
    </location>
</feature>
<dbReference type="AlphaFoldDB" id="A0A7D6I445"/>
<dbReference type="KEGG" id="mgor:H0P51_11835"/>
<proteinExistence type="predicted"/>
<accession>A0A7D6I445</accession>
<dbReference type="Proteomes" id="UP000510682">
    <property type="component" value="Chromosome"/>
</dbReference>
<dbReference type="PANTHER" id="PTHR42305:SF1">
    <property type="entry name" value="MEMBRANE PROTEIN RV1733C-RELATED"/>
    <property type="match status" value="1"/>
</dbReference>
<reference evidence="3" key="3">
    <citation type="submission" date="2023-07" db="EMBL/GenBank/DDBJ databases">
        <title>Description of Mycobacterium gordonae subsp. intergordonae subsp.nov. and Mycobacterium gordonae subsp. gordonae subsp. nov.</title>
        <authorList>
            <person name="Huang H."/>
        </authorList>
    </citation>
    <scope>NUCLEOTIDE SEQUENCE [LARGE SCALE GENOMIC DNA]</scope>
    <source>
        <strain evidence="3">24</strain>
    </source>
</reference>
<dbReference type="InterPro" id="IPR039708">
    <property type="entry name" value="MT1774/Rv1733c-like"/>
</dbReference>
<evidence type="ECO:0000313" key="3">
    <source>
        <dbReference type="Proteomes" id="UP000510682"/>
    </source>
</evidence>
<evidence type="ECO:0000256" key="1">
    <source>
        <dbReference type="SAM" id="Phobius"/>
    </source>
</evidence>
<organism evidence="2 3">
    <name type="scientific">Mycobacterium vicinigordonae</name>
    <dbReference type="NCBI Taxonomy" id="1719132"/>
    <lineage>
        <taxon>Bacteria</taxon>
        <taxon>Bacillati</taxon>
        <taxon>Actinomycetota</taxon>
        <taxon>Actinomycetes</taxon>
        <taxon>Mycobacteriales</taxon>
        <taxon>Mycobacteriaceae</taxon>
        <taxon>Mycobacterium</taxon>
    </lineage>
</organism>
<dbReference type="PANTHER" id="PTHR42305">
    <property type="entry name" value="MEMBRANE PROTEIN RV1733C-RELATED"/>
    <property type="match status" value="1"/>
</dbReference>
<keyword evidence="1" id="KW-0812">Transmembrane</keyword>
<keyword evidence="3" id="KW-1185">Reference proteome</keyword>
<reference evidence="3" key="1">
    <citation type="submission" date="2020-07" db="EMBL/GenBank/DDBJ databases">
        <title>Description of Mycobacterium gordonae subsp. intergordonae subsp.nov. and Mycobacterium gordonae subsp. gordonae subsp. nov.</title>
        <authorList>
            <person name="Yu X."/>
        </authorList>
    </citation>
    <scope>NUCLEOTIDE SEQUENCE [LARGE SCALE GENOMIC DNA]</scope>
    <source>
        <strain evidence="3">24</strain>
    </source>
</reference>
<reference evidence="2 3" key="2">
    <citation type="submission" date="2020-07" db="EMBL/GenBank/DDBJ databases">
        <authorList>
            <person name="Yu X."/>
        </authorList>
    </citation>
    <scope>NUCLEOTIDE SEQUENCE [LARGE SCALE GENOMIC DNA]</scope>
    <source>
        <strain evidence="3">24</strain>
    </source>
</reference>
<keyword evidence="1" id="KW-0472">Membrane</keyword>